<proteinExistence type="predicted"/>
<comment type="caution">
    <text evidence="1">The sequence shown here is derived from an EMBL/GenBank/DDBJ whole genome shotgun (WGS) entry which is preliminary data.</text>
</comment>
<dbReference type="PANTHER" id="PTHR34375:SF2">
    <property type="entry name" value="GATA ZINC FINGER PROTEIN"/>
    <property type="match status" value="1"/>
</dbReference>
<dbReference type="Gene3D" id="3.30.559.30">
    <property type="entry name" value="Nonribosomal peptide synthetase, condensation domain"/>
    <property type="match status" value="1"/>
</dbReference>
<dbReference type="Gene3D" id="3.30.559.10">
    <property type="entry name" value="Chloramphenicol acetyltransferase-like domain"/>
    <property type="match status" value="1"/>
</dbReference>
<keyword evidence="2" id="KW-1185">Reference proteome</keyword>
<evidence type="ECO:0000313" key="2">
    <source>
        <dbReference type="Proteomes" id="UP000825729"/>
    </source>
</evidence>
<dbReference type="EMBL" id="JAINDJ010000002">
    <property type="protein sequence ID" value="KAG9459066.1"/>
    <property type="molecule type" value="Genomic_DNA"/>
</dbReference>
<sequence length="456" mass="49846">MEEAEDHPISRPLGTTEQSWVRGVRGGTGITVLALLLSSPPDLFLLKTAIHKLQNSHPILRSSLSSTSVVTHPPSPSLHPEIESYPLASTSDLLLSAPDPPHLSPLHLLLQRELNRNSWSNSDPAPVLFATHYELTDSKSALLLRLHTVACDRTSAVAVLKELPEMLRGGGAEWDEGKSPCLAVESLIPAGRGDKPFWARGVDLVGYSLNTMRWSHLEFQEPESPRRSEVIRLQLGKEETHTILEGCKQRGIKLCGAIAAAGLIAAHSSNKSNRLDHTQIENYSIVTLIDCRKVLDPVLHDHNLGFYHSAILNTHGISEGEKLWDVALRCYAALSHSIDTDKHFKDMGDLNFLMCKAMDNPGLTPSSSLRTSFMVLFEDPVVEDGSPELCAGLGLEDYLGCSSIHGVGPSIAVFDTIRDGRLDCACVYPSPLHSREQMTNLVDDMKKILLTGGESS</sequence>
<dbReference type="InterPro" id="IPR023213">
    <property type="entry name" value="CAT-like_dom_sf"/>
</dbReference>
<accession>A0AAV7FE12</accession>
<dbReference type="SUPFAM" id="SSF52777">
    <property type="entry name" value="CoA-dependent acyltransferases"/>
    <property type="match status" value="2"/>
</dbReference>
<dbReference type="PANTHER" id="PTHR34375">
    <property type="entry name" value="GATA ZINC FINGER PROTEIN-RELATED"/>
    <property type="match status" value="1"/>
</dbReference>
<organism evidence="1 2">
    <name type="scientific">Aristolochia fimbriata</name>
    <name type="common">White veined hardy Dutchman's pipe vine</name>
    <dbReference type="NCBI Taxonomy" id="158543"/>
    <lineage>
        <taxon>Eukaryota</taxon>
        <taxon>Viridiplantae</taxon>
        <taxon>Streptophyta</taxon>
        <taxon>Embryophyta</taxon>
        <taxon>Tracheophyta</taxon>
        <taxon>Spermatophyta</taxon>
        <taxon>Magnoliopsida</taxon>
        <taxon>Magnoliidae</taxon>
        <taxon>Piperales</taxon>
        <taxon>Aristolochiaceae</taxon>
        <taxon>Aristolochia</taxon>
    </lineage>
</organism>
<dbReference type="Proteomes" id="UP000825729">
    <property type="component" value="Unassembled WGS sequence"/>
</dbReference>
<dbReference type="AlphaFoldDB" id="A0AAV7FE12"/>
<reference evidence="1 2" key="1">
    <citation type="submission" date="2021-07" db="EMBL/GenBank/DDBJ databases">
        <title>The Aristolochia fimbriata genome: insights into angiosperm evolution, floral development and chemical biosynthesis.</title>
        <authorList>
            <person name="Jiao Y."/>
        </authorList>
    </citation>
    <scope>NUCLEOTIDE SEQUENCE [LARGE SCALE GENOMIC DNA]</scope>
    <source>
        <strain evidence="1">IBCAS-2021</strain>
        <tissue evidence="1">Leaf</tissue>
    </source>
</reference>
<gene>
    <name evidence="1" type="ORF">H6P81_003574</name>
</gene>
<evidence type="ECO:0008006" key="3">
    <source>
        <dbReference type="Google" id="ProtNLM"/>
    </source>
</evidence>
<protein>
    <recommendedName>
        <fullName evidence="3">Condensation domain-containing protein</fullName>
    </recommendedName>
</protein>
<name>A0AAV7FE12_ARIFI</name>
<evidence type="ECO:0000313" key="1">
    <source>
        <dbReference type="EMBL" id="KAG9459066.1"/>
    </source>
</evidence>